<evidence type="ECO:0000313" key="2">
    <source>
        <dbReference type="Proteomes" id="UP000305948"/>
    </source>
</evidence>
<accession>A0A5C3ML89</accession>
<reference evidence="1 2" key="1">
    <citation type="journal article" date="2019" name="Nat. Ecol. Evol.">
        <title>Megaphylogeny resolves global patterns of mushroom evolution.</title>
        <authorList>
            <person name="Varga T."/>
            <person name="Krizsan K."/>
            <person name="Foldi C."/>
            <person name="Dima B."/>
            <person name="Sanchez-Garcia M."/>
            <person name="Sanchez-Ramirez S."/>
            <person name="Szollosi G.J."/>
            <person name="Szarkandi J.G."/>
            <person name="Papp V."/>
            <person name="Albert L."/>
            <person name="Andreopoulos W."/>
            <person name="Angelini C."/>
            <person name="Antonin V."/>
            <person name="Barry K.W."/>
            <person name="Bougher N.L."/>
            <person name="Buchanan P."/>
            <person name="Buyck B."/>
            <person name="Bense V."/>
            <person name="Catcheside P."/>
            <person name="Chovatia M."/>
            <person name="Cooper J."/>
            <person name="Damon W."/>
            <person name="Desjardin D."/>
            <person name="Finy P."/>
            <person name="Geml J."/>
            <person name="Haridas S."/>
            <person name="Hughes K."/>
            <person name="Justo A."/>
            <person name="Karasinski D."/>
            <person name="Kautmanova I."/>
            <person name="Kiss B."/>
            <person name="Kocsube S."/>
            <person name="Kotiranta H."/>
            <person name="LaButti K.M."/>
            <person name="Lechner B.E."/>
            <person name="Liimatainen K."/>
            <person name="Lipzen A."/>
            <person name="Lukacs Z."/>
            <person name="Mihaltcheva S."/>
            <person name="Morgado L.N."/>
            <person name="Niskanen T."/>
            <person name="Noordeloos M.E."/>
            <person name="Ohm R.A."/>
            <person name="Ortiz-Santana B."/>
            <person name="Ovrebo C."/>
            <person name="Racz N."/>
            <person name="Riley R."/>
            <person name="Savchenko A."/>
            <person name="Shiryaev A."/>
            <person name="Soop K."/>
            <person name="Spirin V."/>
            <person name="Szebenyi C."/>
            <person name="Tomsovsky M."/>
            <person name="Tulloss R.E."/>
            <person name="Uehling J."/>
            <person name="Grigoriev I.V."/>
            <person name="Vagvolgyi C."/>
            <person name="Papp T."/>
            <person name="Martin F.M."/>
            <person name="Miettinen O."/>
            <person name="Hibbett D.S."/>
            <person name="Nagy L.G."/>
        </authorList>
    </citation>
    <scope>NUCLEOTIDE SEQUENCE [LARGE SCALE GENOMIC DNA]</scope>
    <source>
        <strain evidence="1 2">OMC1185</strain>
    </source>
</reference>
<organism evidence="1 2">
    <name type="scientific">Heliocybe sulcata</name>
    <dbReference type="NCBI Taxonomy" id="5364"/>
    <lineage>
        <taxon>Eukaryota</taxon>
        <taxon>Fungi</taxon>
        <taxon>Dikarya</taxon>
        <taxon>Basidiomycota</taxon>
        <taxon>Agaricomycotina</taxon>
        <taxon>Agaricomycetes</taxon>
        <taxon>Gloeophyllales</taxon>
        <taxon>Gloeophyllaceae</taxon>
        <taxon>Heliocybe</taxon>
    </lineage>
</organism>
<dbReference type="AlphaFoldDB" id="A0A5C3ML89"/>
<evidence type="ECO:0000313" key="1">
    <source>
        <dbReference type="EMBL" id="TFK46179.1"/>
    </source>
</evidence>
<sequence>MAPMSGIISASKLMIRYWQDVRNRRHLVHVSSCQQTLLPYFPSINSTLMQKRYAPAAKALVYQDKPRIPKSNIHTTTAAGLRTSALLLRTLNQSRLDAEDFVDLTGWITETVRFAMAPEQPRLQLHYFQKNIPFPMDAQGFLYWHLEKAAPPLSGQVRFRITTSSDPATFPSGRDLQLPDGRIWHMSLFEIARESKYSGLRAHLLSEKLVTAKVLDTALDISGSHGPEIRRPAAGSLLIWKFGQRFLIDLQSHYVYLWVIGNSTAERLYLQRLFSVRVCESGSTGISKRVNRTPFTGRALVQFECSTLPEHKGTRTVIVQPKEGGLAMARSPGPRCRQSWIPWSVDVDRPQRGGESRGRLSRALAILFDNELRLRAGANSLPTPTYSNM</sequence>
<name>A0A5C3ML89_9AGAM</name>
<proteinExistence type="predicted"/>
<dbReference type="EMBL" id="ML213532">
    <property type="protein sequence ID" value="TFK46179.1"/>
    <property type="molecule type" value="Genomic_DNA"/>
</dbReference>
<keyword evidence="2" id="KW-1185">Reference proteome</keyword>
<dbReference type="OrthoDB" id="2750929at2759"/>
<dbReference type="Proteomes" id="UP000305948">
    <property type="component" value="Unassembled WGS sequence"/>
</dbReference>
<protein>
    <submittedName>
        <fullName evidence="1">Uncharacterized protein</fullName>
    </submittedName>
</protein>
<gene>
    <name evidence="1" type="ORF">OE88DRAFT_1041024</name>
</gene>